<dbReference type="AlphaFoldDB" id="A0A814QXD3"/>
<dbReference type="Proteomes" id="UP000663845">
    <property type="component" value="Unassembled WGS sequence"/>
</dbReference>
<dbReference type="PANTHER" id="PTHR12069:SF0">
    <property type="entry name" value="DNA-DIRECTED RNA POLYMERASE III SUBUNIT RPC5"/>
    <property type="match status" value="1"/>
</dbReference>
<dbReference type="Pfam" id="PF04801">
    <property type="entry name" value="RPC5"/>
    <property type="match status" value="1"/>
</dbReference>
<dbReference type="PANTHER" id="PTHR12069">
    <property type="entry name" value="DNA-DIRECTED RNA POLYMERASES III 80 KDA POLYPEPTIDE RNA POLYMERASE III SUBUNIT 5"/>
    <property type="match status" value="1"/>
</dbReference>
<sequence length="568" mass="65869">MDNDCEILVDDNEKNQNVQINEDDDPLIAEVDIYLTRLFADQLYLFQYPLRPNHLQFENNSTFIGARLKPKNKLVQLDYTLDTESNFHCKTNENHVLDNWTSSSSNEKINSIDRLTLSSTNITYGDNYKRFAAGILTPNGIQLSPLNAIFQLRPDFDSTSSVLAQQSISIDDDVDNENEIHFNKQSNSNTDDTTTDEETNEKYSNELVTMKFWRPEGRLQREKKMRSYNYIERARNEERWIDLAYYSSYELQSIELRKKWSMMDNTERSRLPIRWRKTVSIQDYFQLLFFDKQILLDIPLEKDKVQIESNIITTEQKPLIIPPTKPKKKKKTELDPTTKKTTRKSRTLSRKSTDSSATLHSEQQQAQTTTSRTLSRKSTDSSATLHSEQQQAQTTTSTPLSSVSLPKTIIKQLPETIQNELLSFMKRRFGYRPYFKLSEINIAIKLELISSPPGHPLASGVTESSILRAAAEIGAIYVNKKWPKNLKQEPVFINGQMGDKYDLLRRYVAELLEKCDSFQFTELRSRIKQENQTQQFPVQEVKKFVKDHCITRSSRKGVLYCVKGTLVK</sequence>
<gene>
    <name evidence="2" type="ORF">JYZ213_LOCUS22641</name>
</gene>
<proteinExistence type="predicted"/>
<dbReference type="GO" id="GO:0042797">
    <property type="term" value="P:tRNA transcription by RNA polymerase III"/>
    <property type="evidence" value="ECO:0007669"/>
    <property type="project" value="TreeGrafter"/>
</dbReference>
<feature type="region of interest" description="Disordered" evidence="1">
    <location>
        <begin position="181"/>
        <end position="201"/>
    </location>
</feature>
<evidence type="ECO:0000313" key="3">
    <source>
        <dbReference type="Proteomes" id="UP000663845"/>
    </source>
</evidence>
<feature type="compositionally biased region" description="Polar residues" evidence="1">
    <location>
        <begin position="357"/>
        <end position="367"/>
    </location>
</feature>
<comment type="caution">
    <text evidence="2">The sequence shown here is derived from an EMBL/GenBank/DDBJ whole genome shotgun (WGS) entry which is preliminary data.</text>
</comment>
<protein>
    <submittedName>
        <fullName evidence="2">Uncharacterized protein</fullName>
    </submittedName>
</protein>
<organism evidence="2 3">
    <name type="scientific">Adineta steineri</name>
    <dbReference type="NCBI Taxonomy" id="433720"/>
    <lineage>
        <taxon>Eukaryota</taxon>
        <taxon>Metazoa</taxon>
        <taxon>Spiralia</taxon>
        <taxon>Gnathifera</taxon>
        <taxon>Rotifera</taxon>
        <taxon>Eurotatoria</taxon>
        <taxon>Bdelloidea</taxon>
        <taxon>Adinetida</taxon>
        <taxon>Adinetidae</taxon>
        <taxon>Adineta</taxon>
    </lineage>
</organism>
<evidence type="ECO:0000256" key="1">
    <source>
        <dbReference type="SAM" id="MobiDB-lite"/>
    </source>
</evidence>
<feature type="compositionally biased region" description="Basic residues" evidence="1">
    <location>
        <begin position="340"/>
        <end position="349"/>
    </location>
</feature>
<dbReference type="InterPro" id="IPR006886">
    <property type="entry name" value="RNA_pol_III_Rpc5"/>
</dbReference>
<accession>A0A814QXD3</accession>
<evidence type="ECO:0000313" key="2">
    <source>
        <dbReference type="EMBL" id="CAF1124034.1"/>
    </source>
</evidence>
<feature type="region of interest" description="Disordered" evidence="1">
    <location>
        <begin position="318"/>
        <end position="401"/>
    </location>
</feature>
<dbReference type="GO" id="GO:0005666">
    <property type="term" value="C:RNA polymerase III complex"/>
    <property type="evidence" value="ECO:0007669"/>
    <property type="project" value="TreeGrafter"/>
</dbReference>
<dbReference type="EMBL" id="CAJNOG010000259">
    <property type="protein sequence ID" value="CAF1124034.1"/>
    <property type="molecule type" value="Genomic_DNA"/>
</dbReference>
<name>A0A814QXD3_9BILA</name>
<reference evidence="2" key="1">
    <citation type="submission" date="2021-02" db="EMBL/GenBank/DDBJ databases">
        <authorList>
            <person name="Nowell W R."/>
        </authorList>
    </citation>
    <scope>NUCLEOTIDE SEQUENCE</scope>
</reference>
<feature type="compositionally biased region" description="Low complexity" evidence="1">
    <location>
        <begin position="387"/>
        <end position="401"/>
    </location>
</feature>